<dbReference type="HOGENOM" id="CLU_047245_0_0_9"/>
<feature type="transmembrane region" description="Helical" evidence="1">
    <location>
        <begin position="44"/>
        <end position="63"/>
    </location>
</feature>
<dbReference type="PANTHER" id="PTHR40038">
    <property type="entry name" value="MEMBRANE-ASSOCIATED PROTEIN TCAA"/>
    <property type="match status" value="1"/>
</dbReference>
<proteinExistence type="predicted"/>
<dbReference type="Pfam" id="PF22813">
    <property type="entry name" value="TcaA_2nd"/>
    <property type="match status" value="1"/>
</dbReference>
<dbReference type="InterPro" id="IPR054530">
    <property type="entry name" value="TcaA_4th"/>
</dbReference>
<evidence type="ECO:0000259" key="2">
    <source>
        <dbReference type="SMART" id="SM01324"/>
    </source>
</evidence>
<dbReference type="InterPro" id="IPR025582">
    <property type="entry name" value="YARHG_dom"/>
</dbReference>
<dbReference type="InterPro" id="IPR038434">
    <property type="entry name" value="YARHG_sf"/>
</dbReference>
<dbReference type="InterPro" id="IPR026870">
    <property type="entry name" value="Zinc_ribbon_dom"/>
</dbReference>
<name>C2XQZ3_BACMY</name>
<organism evidence="3">
    <name type="scientific">Bacillus mycoides</name>
    <dbReference type="NCBI Taxonomy" id="1405"/>
    <lineage>
        <taxon>Bacteria</taxon>
        <taxon>Bacillati</taxon>
        <taxon>Bacillota</taxon>
        <taxon>Bacilli</taxon>
        <taxon>Bacillales</taxon>
        <taxon>Bacillaceae</taxon>
        <taxon>Bacillus</taxon>
        <taxon>Bacillus cereus group</taxon>
    </lineage>
</organism>
<keyword evidence="1" id="KW-0812">Transmembrane</keyword>
<dbReference type="PANTHER" id="PTHR40038:SF1">
    <property type="entry name" value="MEMBRANE-ASSOCIATED PROTEIN TCAA"/>
    <property type="match status" value="1"/>
</dbReference>
<dbReference type="EMBL" id="ACMP01000043">
    <property type="protein sequence ID" value="EEL71948.1"/>
    <property type="molecule type" value="Genomic_DNA"/>
</dbReference>
<dbReference type="SMART" id="SM01324">
    <property type="entry name" value="YARHG"/>
    <property type="match status" value="1"/>
</dbReference>
<dbReference type="InterPro" id="IPR054529">
    <property type="entry name" value="TcaA_2nd"/>
</dbReference>
<dbReference type="Proteomes" id="UP000001753">
    <property type="component" value="Chromosome"/>
</dbReference>
<sequence>MVEWMNVCTKCGAQYEDGVQFCQSCGTKRGNPVVKKQKISKGTIIGITILTFFIIVLGGLYAYGSSYYSHSSQVERIITVLQERDGEKLAEIITADDPAVIVTRESLTPLFSYIKENPSYVNELKEYLRQSEKQGDGIERADFSLTKDGKHFFLFDRYKLKAKTYYTTLLTNEKGTSLKLNGKEIDKANDKKFEKQYGPFLPGTQVFQSEYKNDYVKLSREEKAVLMKQSQNNVTIDLTLQGQYITVQTNASGATLYVNQKPVTALTGEEITWGPIATDGSAAIYLERNGESGRETTKIETVTGLSAYNLPFQKQSVEKTVVYNVTPPLTTGYVYNGFIFPDSDIRKLTGADLTYLTKEQLKIARNEIYARHGHIFQTKDMQAYFSKQSWYRGNPYFTGTLTDIEAYNVELIKSRE</sequence>
<evidence type="ECO:0000313" key="3">
    <source>
        <dbReference type="EMBL" id="EEL71948.1"/>
    </source>
</evidence>
<keyword evidence="1" id="KW-1133">Transmembrane helix</keyword>
<comment type="caution">
    <text evidence="3">The sequence shown here is derived from an EMBL/GenBank/DDBJ whole genome shotgun (WGS) entry which is preliminary data.</text>
</comment>
<gene>
    <name evidence="3" type="ORF">bcere0026_11020</name>
</gene>
<evidence type="ECO:0000256" key="1">
    <source>
        <dbReference type="SAM" id="Phobius"/>
    </source>
</evidence>
<accession>C2XQZ3</accession>
<dbReference type="Gene3D" id="1.20.58.1690">
    <property type="match status" value="1"/>
</dbReference>
<feature type="domain" description="YARHG" evidence="2">
    <location>
        <begin position="336"/>
        <end position="415"/>
    </location>
</feature>
<dbReference type="AlphaFoldDB" id="C2XQZ3"/>
<keyword evidence="1" id="KW-0472">Membrane</keyword>
<dbReference type="Pfam" id="PF13308">
    <property type="entry name" value="YARHG"/>
    <property type="match status" value="1"/>
</dbReference>
<reference evidence="3" key="1">
    <citation type="journal article" date="2012" name="Genome Res.">
        <title>Genomic characterization of the Bacillus cereus sensu lato species: Backdrop to the evolution of Bacillus anthracis.</title>
        <authorList>
            <person name="Zwick M.E."/>
            <person name="Joseph S.J."/>
            <person name="Didelot X."/>
            <person name="Chen P.E."/>
            <person name="Bishop-Lilly K.A."/>
            <person name="Stewart A.C."/>
            <person name="Willner K."/>
            <person name="Nolan N."/>
            <person name="Lentz S."/>
            <person name="Thomason M.K."/>
            <person name="Sozhamannan S."/>
            <person name="Mateczun A.J."/>
            <person name="Du L."/>
            <person name="Read T.D."/>
        </authorList>
    </citation>
    <scope>NUCLEOTIDE SEQUENCE [LARGE SCALE GENOMIC DNA]</scope>
    <source>
        <strain evidence="3">AH603</strain>
    </source>
</reference>
<dbReference type="Pfam" id="PF13240">
    <property type="entry name" value="Zn_Ribbon_1"/>
    <property type="match status" value="1"/>
</dbReference>
<dbReference type="Pfam" id="PF22820">
    <property type="entry name" value="TcaA_3rd_4th"/>
    <property type="match status" value="2"/>
</dbReference>
<protein>
    <recommendedName>
        <fullName evidence="2">YARHG domain-containing protein</fullName>
    </recommendedName>
</protein>
<dbReference type="GO" id="GO:0005886">
    <property type="term" value="C:plasma membrane"/>
    <property type="evidence" value="ECO:0007669"/>
    <property type="project" value="UniProtKB-SubCell"/>
</dbReference>